<sequence length="75" mass="9136">MWNLFGIDDFLTDQFSEEASALLEDPQEGDLEKLKDIFKKYSCNAMWWEIKPVYDRYYSEIEYKLRKIKNKLEES</sequence>
<proteinExistence type="predicted"/>
<dbReference type="EMBL" id="BK016080">
    <property type="protein sequence ID" value="DAF93108.1"/>
    <property type="molecule type" value="Genomic_DNA"/>
</dbReference>
<evidence type="ECO:0000313" key="1">
    <source>
        <dbReference type="EMBL" id="DAF93108.1"/>
    </source>
</evidence>
<protein>
    <submittedName>
        <fullName evidence="1">Salt tolerance down-regulator</fullName>
    </submittedName>
</protein>
<name>A0A8S5UF94_9CAUD</name>
<organism evidence="1">
    <name type="scientific">Myoviridae sp. ctcyQ27</name>
    <dbReference type="NCBI Taxonomy" id="2825139"/>
    <lineage>
        <taxon>Viruses</taxon>
        <taxon>Duplodnaviria</taxon>
        <taxon>Heunggongvirae</taxon>
        <taxon>Uroviricota</taxon>
        <taxon>Caudoviricetes</taxon>
    </lineage>
</organism>
<reference evidence="1" key="1">
    <citation type="journal article" date="2021" name="Proc. Natl. Acad. Sci. U.S.A.">
        <title>A Catalog of Tens of Thousands of Viruses from Human Metagenomes Reveals Hidden Associations with Chronic Diseases.</title>
        <authorList>
            <person name="Tisza M.J."/>
            <person name="Buck C.B."/>
        </authorList>
    </citation>
    <scope>NUCLEOTIDE SEQUENCE</scope>
    <source>
        <strain evidence="1">CtcyQ27</strain>
    </source>
</reference>
<accession>A0A8S5UF94</accession>